<dbReference type="EMBL" id="SMJU01000009">
    <property type="protein sequence ID" value="TDB63788.1"/>
    <property type="molecule type" value="Genomic_DNA"/>
</dbReference>
<feature type="domain" description="CHAT" evidence="4">
    <location>
        <begin position="629"/>
        <end position="893"/>
    </location>
</feature>
<dbReference type="PANTHER" id="PTHR10098">
    <property type="entry name" value="RAPSYN-RELATED"/>
    <property type="match status" value="1"/>
</dbReference>
<keyword evidence="6" id="KW-1185">Reference proteome</keyword>
<organism evidence="5 6">
    <name type="scientific">Arundinibacter roseus</name>
    <dbReference type="NCBI Taxonomy" id="2070510"/>
    <lineage>
        <taxon>Bacteria</taxon>
        <taxon>Pseudomonadati</taxon>
        <taxon>Bacteroidota</taxon>
        <taxon>Cytophagia</taxon>
        <taxon>Cytophagales</taxon>
        <taxon>Spirosomataceae</taxon>
        <taxon>Arundinibacter</taxon>
    </lineage>
</organism>
<dbReference type="Pfam" id="PF12770">
    <property type="entry name" value="CHAT"/>
    <property type="match status" value="1"/>
</dbReference>
<dbReference type="Proteomes" id="UP000295706">
    <property type="component" value="Unassembled WGS sequence"/>
</dbReference>
<feature type="transmembrane region" description="Helical" evidence="2">
    <location>
        <begin position="906"/>
        <end position="922"/>
    </location>
</feature>
<dbReference type="AlphaFoldDB" id="A0A4R4K828"/>
<evidence type="ECO:0000313" key="5">
    <source>
        <dbReference type="EMBL" id="TDB63788.1"/>
    </source>
</evidence>
<dbReference type="SMART" id="SM00028">
    <property type="entry name" value="TPR"/>
    <property type="match status" value="6"/>
</dbReference>
<sequence length="934" mass="105953">MKVAAVWVGLMILCGLCGLTKAACPDRNSFSLDLQKISSISYDSTGLTQQRTRLHAWLKRWEKCYEKADSTYISALNQLAYVYNFTYDYQPAIRYATQAIALYGSTRGSLRLKTSDYAKTCYRLGVYLDAANETEKSLSFLLKAFESGKIHPDGIRWASAACPYITYSYYVKGDFEQALLYASQGEHLAYMLGSDIQISKLFEQKAQVLQSLGRFNEAKNAIEKAILLVRYDADNQESHAGQERLLGVILQEMGDQKNGLKHLQAAFKLARLHQNPNLSDYANALGLHFYRQKNYQKAISYFKEAYQINKSQYSKSVLFDHLGLASCALGKFDEALRYHQKGLTQLSVPFRDTSLTALPRAATIRSEPQKEYFLLLVQDKAATWLTYARKTSSHKKFKLQQALHTFMLADSMIDFMRWELSGESSKLFWRKKTRTMYEQALETCFLLNNTEAAFHFFEKSRAVLLSDKLNELNAAQRLSEDDSEQEKKLSHRIRFLQNEVNSPGNSRQIRQKYESELLNTLFEQEKFIKRLETTNPQYFRYKYDSHIISPRAFQEQSLKPTSTLPESAYLSYFVGDSSLFGLCIQSHDIALKRLDLEKYRYFLHQFKPLLISRNAQNKQFTQLISSSSGLYECLLKPFGLSKGTRLIISPDGEFLPFGAFSLSPTQPDFLIRHHAISYVYSARFLEKNESSATSFWPPGPSFLGVAPIEFPSAMNLASLSGSDKAITALNSHFHFPKNLIGKDASRQEFMNQAQHFQIVQLITHADADSLEAPTLFFADSTLALSDLPGGKRFQTQLMVLSACKTGSGTYQRGEGVFSFARGFLALGIPSTLTTLWNVENQTIYELNQSFYEHLATGLPLDIALQKAQIAWLTGNSRSNQLPFAWAGIVLIGQTRPVMTASFSDDWFILIALGFICGLIWGIKRYISTRKTNPG</sequence>
<feature type="chain" id="PRO_5020348898" evidence="3">
    <location>
        <begin position="23"/>
        <end position="934"/>
    </location>
</feature>
<dbReference type="InterPro" id="IPR011990">
    <property type="entry name" value="TPR-like_helical_dom_sf"/>
</dbReference>
<proteinExistence type="predicted"/>
<evidence type="ECO:0000259" key="4">
    <source>
        <dbReference type="Pfam" id="PF12770"/>
    </source>
</evidence>
<evidence type="ECO:0000313" key="6">
    <source>
        <dbReference type="Proteomes" id="UP000295706"/>
    </source>
</evidence>
<accession>A0A4R4K828</accession>
<dbReference type="RefSeq" id="WP_132119439.1">
    <property type="nucleotide sequence ID" value="NZ_SMJU01000009.1"/>
</dbReference>
<keyword evidence="2" id="KW-1133">Transmembrane helix</keyword>
<dbReference type="PROSITE" id="PS50005">
    <property type="entry name" value="TPR"/>
    <property type="match status" value="1"/>
</dbReference>
<keyword evidence="1" id="KW-0802">TPR repeat</keyword>
<protein>
    <submittedName>
        <fullName evidence="5">CHAT domain-containing protein</fullName>
    </submittedName>
</protein>
<comment type="caution">
    <text evidence="5">The sequence shown here is derived from an EMBL/GenBank/DDBJ whole genome shotgun (WGS) entry which is preliminary data.</text>
</comment>
<keyword evidence="2" id="KW-0472">Membrane</keyword>
<name>A0A4R4K828_9BACT</name>
<dbReference type="OrthoDB" id="9771112at2"/>
<reference evidence="5 6" key="1">
    <citation type="submission" date="2019-02" db="EMBL/GenBank/DDBJ databases">
        <title>Arundinibacter roseus gen. nov., sp. nov., a new member of the family Cytophagaceae.</title>
        <authorList>
            <person name="Szuroczki S."/>
            <person name="Khayer B."/>
            <person name="Sproer C."/>
            <person name="Toumi M."/>
            <person name="Szabo A."/>
            <person name="Felfoldi T."/>
            <person name="Schumann P."/>
            <person name="Toth E."/>
        </authorList>
    </citation>
    <scope>NUCLEOTIDE SEQUENCE [LARGE SCALE GENOMIC DNA]</scope>
    <source>
        <strain evidence="5 6">DMA-k-7a</strain>
    </source>
</reference>
<feature type="repeat" description="TPR" evidence="1">
    <location>
        <begin position="279"/>
        <end position="312"/>
    </location>
</feature>
<evidence type="ECO:0000256" key="3">
    <source>
        <dbReference type="SAM" id="SignalP"/>
    </source>
</evidence>
<dbReference type="Gene3D" id="1.25.40.10">
    <property type="entry name" value="Tetratricopeptide repeat domain"/>
    <property type="match status" value="2"/>
</dbReference>
<evidence type="ECO:0000256" key="2">
    <source>
        <dbReference type="SAM" id="Phobius"/>
    </source>
</evidence>
<gene>
    <name evidence="5" type="ORF">EZE20_15975</name>
</gene>
<keyword evidence="3" id="KW-0732">Signal</keyword>
<dbReference type="InterPro" id="IPR024983">
    <property type="entry name" value="CHAT_dom"/>
</dbReference>
<dbReference type="Pfam" id="PF13181">
    <property type="entry name" value="TPR_8"/>
    <property type="match status" value="1"/>
</dbReference>
<dbReference type="SUPFAM" id="SSF48452">
    <property type="entry name" value="TPR-like"/>
    <property type="match status" value="2"/>
</dbReference>
<dbReference type="Pfam" id="PF13424">
    <property type="entry name" value="TPR_12"/>
    <property type="match status" value="1"/>
</dbReference>
<evidence type="ECO:0000256" key="1">
    <source>
        <dbReference type="PROSITE-ProRule" id="PRU00339"/>
    </source>
</evidence>
<feature type="signal peptide" evidence="3">
    <location>
        <begin position="1"/>
        <end position="22"/>
    </location>
</feature>
<keyword evidence="2" id="KW-0812">Transmembrane</keyword>
<dbReference type="InterPro" id="IPR019734">
    <property type="entry name" value="TPR_rpt"/>
</dbReference>